<gene>
    <name evidence="4 6" type="primary">mtnP</name>
    <name evidence="6" type="ORF">IFK94_01375</name>
</gene>
<dbReference type="GO" id="GO:0017061">
    <property type="term" value="F:S-methyl-5-thioadenosine phosphorylase activity"/>
    <property type="evidence" value="ECO:0007669"/>
    <property type="project" value="UniProtKB-UniRule"/>
</dbReference>
<dbReference type="FunFam" id="3.40.50.1580:FF:000012">
    <property type="entry name" value="Probable 6-oxopurine nucleoside phosphorylase"/>
    <property type="match status" value="1"/>
</dbReference>
<comment type="pathway">
    <text evidence="4">Amino-acid biosynthesis; L-methionine biosynthesis via salvage pathway; S-methyl-5-thio-alpha-D-ribose 1-phosphate from S-methyl-5'-thioadenosine (phosphorylase route): step 1/1.</text>
</comment>
<evidence type="ECO:0000313" key="6">
    <source>
        <dbReference type="EMBL" id="MBD3866750.1"/>
    </source>
</evidence>
<dbReference type="EMBL" id="JACXWD010000002">
    <property type="protein sequence ID" value="MBD3866750.1"/>
    <property type="molecule type" value="Genomic_DNA"/>
</dbReference>
<dbReference type="HAMAP" id="MF_01963">
    <property type="entry name" value="MTAP"/>
    <property type="match status" value="1"/>
</dbReference>
<feature type="binding site" evidence="4">
    <location>
        <begin position="56"/>
        <end position="57"/>
    </location>
    <ligand>
        <name>phosphate</name>
        <dbReference type="ChEBI" id="CHEBI:43474"/>
    </ligand>
</feature>
<feature type="binding site" evidence="4">
    <location>
        <position position="187"/>
    </location>
    <ligand>
        <name>substrate</name>
    </ligand>
</feature>
<feature type="site" description="Important for substrate specificity" evidence="4">
    <location>
        <position position="224"/>
    </location>
</feature>
<evidence type="ECO:0000313" key="7">
    <source>
        <dbReference type="Proteomes" id="UP000648239"/>
    </source>
</evidence>
<dbReference type="Proteomes" id="UP000648239">
    <property type="component" value="Unassembled WGS sequence"/>
</dbReference>
<feature type="binding site" evidence="4">
    <location>
        <begin position="211"/>
        <end position="213"/>
    </location>
    <ligand>
        <name>substrate</name>
    </ligand>
</feature>
<evidence type="ECO:0000256" key="2">
    <source>
        <dbReference type="ARBA" id="ARBA00022679"/>
    </source>
</evidence>
<protein>
    <recommendedName>
        <fullName evidence="4">S-methyl-5'-thioadenosine phosphorylase</fullName>
        <ecNumber evidence="4">2.4.2.28</ecNumber>
    </recommendedName>
    <alternativeName>
        <fullName evidence="4">5'-methylthioadenosine phosphorylase</fullName>
        <shortName evidence="4">MTA phosphorylase</shortName>
        <shortName evidence="4">MTAP</shortName>
    </alternativeName>
</protein>
<feature type="binding site" evidence="4">
    <location>
        <position position="14"/>
    </location>
    <ligand>
        <name>phosphate</name>
        <dbReference type="ChEBI" id="CHEBI:43474"/>
    </ligand>
</feature>
<dbReference type="PANTHER" id="PTHR42679:SF2">
    <property type="entry name" value="S-METHYL-5'-THIOADENOSINE PHOSPHORYLASE"/>
    <property type="match status" value="1"/>
</dbReference>
<evidence type="ECO:0000259" key="5">
    <source>
        <dbReference type="Pfam" id="PF01048"/>
    </source>
</evidence>
<dbReference type="InterPro" id="IPR035994">
    <property type="entry name" value="Nucleoside_phosphorylase_sf"/>
</dbReference>
<dbReference type="InterPro" id="IPR000845">
    <property type="entry name" value="Nucleoside_phosphorylase_d"/>
</dbReference>
<dbReference type="InterPro" id="IPR010044">
    <property type="entry name" value="MTAP"/>
</dbReference>
<comment type="subunit">
    <text evidence="4">Homohexamer. Dimer of a homotrimer.</text>
</comment>
<dbReference type="AlphaFoldDB" id="A0A8J7C179"/>
<evidence type="ECO:0000256" key="4">
    <source>
        <dbReference type="HAMAP-Rule" id="MF_01963"/>
    </source>
</evidence>
<accession>A0A8J7C179</accession>
<sequence length="286" mass="31425">MNYPPAEIGILGGSGLYGLAGLQDCEEVEVKTPFGDPSDRIRIGTIGNRTVAFLARHGRNHTLLPSDINYRANIYAMKLLGVNRILSASAVGSMRESIHPRQVVLPDQFIDRTRNRISTFFGNGVAAHISFADPVCPELRSTMLSMSRAAGVEAHDGGTYVCMEGPAFSTRAESQLYRSWGVDIIGMTNLQEAKLSREAEICYATLALVTDYDCWHEDEEDVSVKGLLATLKANSRLAADVLRQTVLALPQERRECRCGEALKYAMITGQDYISPEARKRLAAILD</sequence>
<comment type="similarity">
    <text evidence="4">Belongs to the PNP/MTAP phosphorylase family. MTAP subfamily.</text>
</comment>
<dbReference type="Pfam" id="PF01048">
    <property type="entry name" value="PNP_UDP_1"/>
    <property type="match status" value="1"/>
</dbReference>
<comment type="function">
    <text evidence="4">Catalyzes the reversible phosphorylation of S-methyl-5'-thioadenosine (MTA) to adenine and 5-methylthioribose-1-phosphate. Involved in the breakdown of MTA, a major by-product of polyamine biosynthesis. Responsible for the first step in the methionine salvage pathway after MTA has been generated from S-adenosylmethionine. Has broad substrate specificity with 6-aminopurine nucleosides as preferred substrates.</text>
</comment>
<dbReference type="NCBIfam" id="TIGR01694">
    <property type="entry name" value="MTAP"/>
    <property type="match status" value="1"/>
</dbReference>
<organism evidence="6 7">
    <name type="scientific">Candidatus Polarisedimenticola svalbardensis</name>
    <dbReference type="NCBI Taxonomy" id="2886004"/>
    <lineage>
        <taxon>Bacteria</taxon>
        <taxon>Pseudomonadati</taxon>
        <taxon>Acidobacteriota</taxon>
        <taxon>Candidatus Polarisedimenticolia</taxon>
        <taxon>Candidatus Polarisedimenticolales</taxon>
        <taxon>Candidatus Polarisedimenticolaceae</taxon>
        <taxon>Candidatus Polarisedimenticola</taxon>
    </lineage>
</organism>
<dbReference type="InterPro" id="IPR018099">
    <property type="entry name" value="Purine_phosphorylase-2_CS"/>
</dbReference>
<feature type="site" description="Important for substrate specificity" evidence="4">
    <location>
        <position position="169"/>
    </location>
</feature>
<proteinExistence type="inferred from homology"/>
<keyword evidence="3 4" id="KW-0660">Purine salvage</keyword>
<dbReference type="UniPathway" id="UPA00904">
    <property type="reaction ID" value="UER00873"/>
</dbReference>
<feature type="domain" description="Nucleoside phosphorylase" evidence="5">
    <location>
        <begin position="7"/>
        <end position="244"/>
    </location>
</feature>
<keyword evidence="2 4" id="KW-0808">Transferase</keyword>
<dbReference type="CDD" id="cd09010">
    <property type="entry name" value="MTAP_SsMTAPII_like_MTIP"/>
    <property type="match status" value="1"/>
</dbReference>
<dbReference type="PANTHER" id="PTHR42679">
    <property type="entry name" value="S-METHYL-5'-THIOADENOSINE PHOSPHORYLASE"/>
    <property type="match status" value="1"/>
</dbReference>
<comment type="caution">
    <text evidence="6">The sequence shown here is derived from an EMBL/GenBank/DDBJ whole genome shotgun (WGS) entry which is preliminary data.</text>
</comment>
<comment type="catalytic activity">
    <reaction evidence="4">
        <text>S-methyl-5'-thioadenosine + phosphate = 5-(methylsulfanyl)-alpha-D-ribose 1-phosphate + adenine</text>
        <dbReference type="Rhea" id="RHEA:11852"/>
        <dbReference type="ChEBI" id="CHEBI:16708"/>
        <dbReference type="ChEBI" id="CHEBI:17509"/>
        <dbReference type="ChEBI" id="CHEBI:43474"/>
        <dbReference type="ChEBI" id="CHEBI:58533"/>
        <dbReference type="EC" id="2.4.2.28"/>
    </reaction>
</comment>
<evidence type="ECO:0000256" key="3">
    <source>
        <dbReference type="ARBA" id="ARBA00022726"/>
    </source>
</evidence>
<feature type="binding site" evidence="4">
    <location>
        <begin position="89"/>
        <end position="90"/>
    </location>
    <ligand>
        <name>phosphate</name>
        <dbReference type="ChEBI" id="CHEBI:43474"/>
    </ligand>
</feature>
<dbReference type="Gene3D" id="3.40.50.1580">
    <property type="entry name" value="Nucleoside phosphorylase domain"/>
    <property type="match status" value="1"/>
</dbReference>
<dbReference type="PROSITE" id="PS01240">
    <property type="entry name" value="PNP_MTAP_2"/>
    <property type="match status" value="1"/>
</dbReference>
<reference evidence="6 7" key="1">
    <citation type="submission" date="2020-08" db="EMBL/GenBank/DDBJ databases">
        <title>Acidobacteriota in marine sediments use diverse sulfur dissimilation pathways.</title>
        <authorList>
            <person name="Wasmund K."/>
        </authorList>
    </citation>
    <scope>NUCLEOTIDE SEQUENCE [LARGE SCALE GENOMIC DNA]</scope>
    <source>
        <strain evidence="6">MAG AM4</strain>
    </source>
</reference>
<dbReference type="GO" id="GO:0019509">
    <property type="term" value="P:L-methionine salvage from methylthioadenosine"/>
    <property type="evidence" value="ECO:0007669"/>
    <property type="project" value="UniProtKB-UniRule"/>
</dbReference>
<dbReference type="GO" id="GO:0005829">
    <property type="term" value="C:cytosol"/>
    <property type="evidence" value="ECO:0007669"/>
    <property type="project" value="TreeGrafter"/>
</dbReference>
<name>A0A8J7C179_9BACT</name>
<feature type="binding site" evidence="4">
    <location>
        <position position="188"/>
    </location>
    <ligand>
        <name>phosphate</name>
        <dbReference type="ChEBI" id="CHEBI:43474"/>
    </ligand>
</feature>
<dbReference type="SUPFAM" id="SSF53167">
    <property type="entry name" value="Purine and uridine phosphorylases"/>
    <property type="match status" value="1"/>
</dbReference>
<dbReference type="EC" id="2.4.2.28" evidence="4"/>
<keyword evidence="1 4" id="KW-0328">Glycosyltransferase</keyword>
<evidence type="ECO:0000256" key="1">
    <source>
        <dbReference type="ARBA" id="ARBA00022676"/>
    </source>
</evidence>
<dbReference type="GO" id="GO:0006166">
    <property type="term" value="P:purine ribonucleoside salvage"/>
    <property type="evidence" value="ECO:0007669"/>
    <property type="project" value="UniProtKB-KW"/>
</dbReference>